<dbReference type="InParanoid" id="A7S8R7"/>
<proteinExistence type="predicted"/>
<evidence type="ECO:0000313" key="3">
    <source>
        <dbReference type="Proteomes" id="UP000001593"/>
    </source>
</evidence>
<dbReference type="SMART" id="SM00233">
    <property type="entry name" value="PH"/>
    <property type="match status" value="1"/>
</dbReference>
<dbReference type="PANTHER" id="PTHR22902">
    <property type="entry name" value="SESQUIPEDALIAN"/>
    <property type="match status" value="1"/>
</dbReference>
<keyword evidence="3" id="KW-1185">Reference proteome</keyword>
<dbReference type="PROSITE" id="PS50003">
    <property type="entry name" value="PH_DOMAIN"/>
    <property type="match status" value="1"/>
</dbReference>
<dbReference type="Gene3D" id="2.30.29.30">
    <property type="entry name" value="Pleckstrin-homology domain (PH domain)/Phosphotyrosine-binding domain (PTB)"/>
    <property type="match status" value="1"/>
</dbReference>
<dbReference type="PhylomeDB" id="A7S8R7"/>
<dbReference type="HOGENOM" id="CLU_060423_2_1_1"/>
<dbReference type="EMBL" id="DS469599">
    <property type="protein sequence ID" value="EDO39872.1"/>
    <property type="molecule type" value="Genomic_DNA"/>
</dbReference>
<dbReference type="InterPro" id="IPR011993">
    <property type="entry name" value="PH-like_dom_sf"/>
</dbReference>
<dbReference type="AlphaFoldDB" id="A7S8R7"/>
<evidence type="ECO:0000313" key="2">
    <source>
        <dbReference type="EMBL" id="EDO39872.1"/>
    </source>
</evidence>
<organism evidence="2 3">
    <name type="scientific">Nematostella vectensis</name>
    <name type="common">Starlet sea anemone</name>
    <dbReference type="NCBI Taxonomy" id="45351"/>
    <lineage>
        <taxon>Eukaryota</taxon>
        <taxon>Metazoa</taxon>
        <taxon>Cnidaria</taxon>
        <taxon>Anthozoa</taxon>
        <taxon>Hexacorallia</taxon>
        <taxon>Actiniaria</taxon>
        <taxon>Edwardsiidae</taxon>
        <taxon>Nematostella</taxon>
    </lineage>
</organism>
<name>A7S8R7_NEMVE</name>
<dbReference type="PANTHER" id="PTHR22902:SF53">
    <property type="entry name" value="INOSITOL PHOSPHATASE INTERACTING PROTEIN, ISOFORM A"/>
    <property type="match status" value="1"/>
</dbReference>
<dbReference type="eggNOG" id="ENOG502QQ94">
    <property type="taxonomic scope" value="Eukaryota"/>
</dbReference>
<gene>
    <name evidence="2" type="ORF">NEMVEDRAFT_v1g109185</name>
</gene>
<feature type="non-terminal residue" evidence="2">
    <location>
        <position position="130"/>
    </location>
</feature>
<dbReference type="SUPFAM" id="SSF50729">
    <property type="entry name" value="PH domain-like"/>
    <property type="match status" value="1"/>
</dbReference>
<accession>A7S8R7</accession>
<dbReference type="FunFam" id="2.30.29.30:FF:000567">
    <property type="entry name" value="PH domain-containing endocytic-trafficking adaptor 1"/>
    <property type="match status" value="1"/>
</dbReference>
<protein>
    <recommendedName>
        <fullName evidence="1">PH domain-containing protein</fullName>
    </recommendedName>
</protein>
<dbReference type="Proteomes" id="UP000001593">
    <property type="component" value="Unassembled WGS sequence"/>
</dbReference>
<dbReference type="InterPro" id="IPR001849">
    <property type="entry name" value="PH_domain"/>
</dbReference>
<reference evidence="2 3" key="1">
    <citation type="journal article" date="2007" name="Science">
        <title>Sea anemone genome reveals ancestral eumetazoan gene repertoire and genomic organization.</title>
        <authorList>
            <person name="Putnam N.H."/>
            <person name="Srivastava M."/>
            <person name="Hellsten U."/>
            <person name="Dirks B."/>
            <person name="Chapman J."/>
            <person name="Salamov A."/>
            <person name="Terry A."/>
            <person name="Shapiro H."/>
            <person name="Lindquist E."/>
            <person name="Kapitonov V.V."/>
            <person name="Jurka J."/>
            <person name="Genikhovich G."/>
            <person name="Grigoriev I.V."/>
            <person name="Lucas S.M."/>
            <person name="Steele R.E."/>
            <person name="Finnerty J.R."/>
            <person name="Technau U."/>
            <person name="Martindale M.Q."/>
            <person name="Rokhsar D.S."/>
        </authorList>
    </citation>
    <scope>NUCLEOTIDE SEQUENCE [LARGE SCALE GENOMIC DNA]</scope>
    <source>
        <strain evidence="3">CH2 X CH6</strain>
    </source>
</reference>
<evidence type="ECO:0000259" key="1">
    <source>
        <dbReference type="PROSITE" id="PS50003"/>
    </source>
</evidence>
<dbReference type="InterPro" id="IPR045188">
    <property type="entry name" value="Boi1/Boi2-like"/>
</dbReference>
<dbReference type="OMA" id="ENTWKAD"/>
<feature type="domain" description="PH" evidence="1">
    <location>
        <begin position="17"/>
        <end position="113"/>
    </location>
</feature>
<sequence>MKLNEKSVAQFAISNSSTDKEGYLNKKGELNRGYQRRWFVLKGNLLYYFERRLDKDPIGVIILENCNVELAESGEPYAFQINFAGAGARVYVLGADTPEDMEAWMKVLTIATYEYMQMMVQSLEKNLSDF</sequence>
<dbReference type="Pfam" id="PF00169">
    <property type="entry name" value="PH"/>
    <property type="match status" value="1"/>
</dbReference>
<dbReference type="CDD" id="cd13288">
    <property type="entry name" value="PH_Ses"/>
    <property type="match status" value="1"/>
</dbReference>